<dbReference type="EMBL" id="MN738925">
    <property type="protein sequence ID" value="QHT31783.1"/>
    <property type="molecule type" value="Genomic_DNA"/>
</dbReference>
<protein>
    <recommendedName>
        <fullName evidence="1">Prolyl 4-hydroxylase alpha subunit Fe(2+) 2OG dioxygenase domain-containing protein</fullName>
    </recommendedName>
</protein>
<dbReference type="AlphaFoldDB" id="A0A6C0ETD8"/>
<feature type="domain" description="Prolyl 4-hydroxylase alpha subunit Fe(2+) 2OG dioxygenase" evidence="1">
    <location>
        <begin position="153"/>
        <end position="244"/>
    </location>
</feature>
<name>A0A6C0ETD8_9ZZZZ</name>
<proteinExistence type="predicted"/>
<accession>A0A6C0ETD8</accession>
<dbReference type="InterPro" id="IPR044862">
    <property type="entry name" value="Pro_4_hyd_alph_FE2OG_OXY"/>
</dbReference>
<dbReference type="Pfam" id="PF13640">
    <property type="entry name" value="2OG-FeII_Oxy_3"/>
    <property type="match status" value="1"/>
</dbReference>
<evidence type="ECO:0000313" key="2">
    <source>
        <dbReference type="EMBL" id="QHT31783.1"/>
    </source>
</evidence>
<reference evidence="2" key="1">
    <citation type="journal article" date="2020" name="Nature">
        <title>Giant virus diversity and host interactions through global metagenomics.</title>
        <authorList>
            <person name="Schulz F."/>
            <person name="Roux S."/>
            <person name="Paez-Espino D."/>
            <person name="Jungbluth S."/>
            <person name="Walsh D.A."/>
            <person name="Denef V.J."/>
            <person name="McMahon K.D."/>
            <person name="Konstantinidis K.T."/>
            <person name="Eloe-Fadrosh E.A."/>
            <person name="Kyrpides N.C."/>
            <person name="Woyke T."/>
        </authorList>
    </citation>
    <scope>NUCLEOTIDE SEQUENCE</scope>
    <source>
        <strain evidence="2">GVMAG-M-3300009155-48</strain>
    </source>
</reference>
<organism evidence="2">
    <name type="scientific">viral metagenome</name>
    <dbReference type="NCBI Taxonomy" id="1070528"/>
    <lineage>
        <taxon>unclassified sequences</taxon>
        <taxon>metagenomes</taxon>
        <taxon>organismal metagenomes</taxon>
    </lineage>
</organism>
<evidence type="ECO:0000259" key="1">
    <source>
        <dbReference type="Pfam" id="PF13640"/>
    </source>
</evidence>
<sequence>MSNQIIHNIDNINIIEYEKSNIYIIEDILENSFCDKLRELIDTLPLDKIDFYKGNNVQCNITHIDELLKTNDELYYKFSTDSHKYKEIIKNINSKKSFYTNKLNGITNNIIQQYNSNINDIILKIKNIMSNVNKHIIFDHHTGFILRKIYGETRIHIDNISEIYENVNFIKENKKGDYKMIRNSSMVFTLNDDYEGGMFNFPYYDITVKLKKGSVIIFPPFWTHEHQVYKVENNTYRYTLSTWTCAKI</sequence>
<dbReference type="Gene3D" id="2.60.120.620">
    <property type="entry name" value="q2cbj1_9rhob like domain"/>
    <property type="match status" value="1"/>
</dbReference>